<keyword evidence="3" id="KW-1185">Reference proteome</keyword>
<accession>A0A7M5X6W0</accession>
<name>A0A7M5X6W0_9CNID</name>
<dbReference type="Gene3D" id="2.60.40.150">
    <property type="entry name" value="C2 domain"/>
    <property type="match status" value="1"/>
</dbReference>
<dbReference type="EnsemblMetazoa" id="CLYHEMT018666.1">
    <property type="protein sequence ID" value="CLYHEMP018666.1"/>
    <property type="gene ID" value="CLYHEMG018666"/>
</dbReference>
<protein>
    <recommendedName>
        <fullName evidence="1">C2 domain-containing protein</fullName>
    </recommendedName>
</protein>
<dbReference type="CDD" id="cd04048">
    <property type="entry name" value="C2A_Copine"/>
    <property type="match status" value="1"/>
</dbReference>
<dbReference type="FunFam" id="2.60.40.150:FF:000099">
    <property type="entry name" value="Copine 3"/>
    <property type="match status" value="1"/>
</dbReference>
<dbReference type="AlphaFoldDB" id="A0A7M5X6W0"/>
<evidence type="ECO:0000313" key="3">
    <source>
        <dbReference type="Proteomes" id="UP000594262"/>
    </source>
</evidence>
<dbReference type="GO" id="GO:0005886">
    <property type="term" value="C:plasma membrane"/>
    <property type="evidence" value="ECO:0007669"/>
    <property type="project" value="TreeGrafter"/>
</dbReference>
<dbReference type="Pfam" id="PF00168">
    <property type="entry name" value="C2"/>
    <property type="match status" value="1"/>
</dbReference>
<evidence type="ECO:0000313" key="2">
    <source>
        <dbReference type="EnsemblMetazoa" id="CLYHEMP018666.1"/>
    </source>
</evidence>
<dbReference type="PANTHER" id="PTHR10857">
    <property type="entry name" value="COPINE"/>
    <property type="match status" value="1"/>
</dbReference>
<evidence type="ECO:0000259" key="1">
    <source>
        <dbReference type="PROSITE" id="PS50004"/>
    </source>
</evidence>
<proteinExistence type="predicted"/>
<reference evidence="2" key="1">
    <citation type="submission" date="2021-01" db="UniProtKB">
        <authorList>
            <consortium name="EnsemblMetazoa"/>
        </authorList>
    </citation>
    <scope>IDENTIFICATION</scope>
</reference>
<dbReference type="OrthoDB" id="5855668at2759"/>
<dbReference type="SMART" id="SM00239">
    <property type="entry name" value="C2"/>
    <property type="match status" value="1"/>
</dbReference>
<sequence>MAAPPYPFSQQASFNTGAAPPNAPYTNPQSKIELKISCRNLVDLDVFSKSDPFCVFYMQGATKGSWREIGRTEVIWDNLNPDFVKSFIVDYFFEEQQVVKFEIYDADSDSRDLSQHDYIGKLVTSVGSIVGENGGRIKHQLQVPSAKDFERNDKYTRKSPGTIIGMIY</sequence>
<dbReference type="GO" id="GO:0005544">
    <property type="term" value="F:calcium-dependent phospholipid binding"/>
    <property type="evidence" value="ECO:0007669"/>
    <property type="project" value="InterPro"/>
</dbReference>
<dbReference type="PROSITE" id="PS50004">
    <property type="entry name" value="C2"/>
    <property type="match status" value="1"/>
</dbReference>
<dbReference type="PANTHER" id="PTHR10857:SF106">
    <property type="entry name" value="C2 DOMAIN-CONTAINING PROTEIN"/>
    <property type="match status" value="1"/>
</dbReference>
<dbReference type="InterPro" id="IPR035892">
    <property type="entry name" value="C2_domain_sf"/>
</dbReference>
<dbReference type="InterPro" id="IPR000008">
    <property type="entry name" value="C2_dom"/>
</dbReference>
<dbReference type="GO" id="GO:0071277">
    <property type="term" value="P:cellular response to calcium ion"/>
    <property type="evidence" value="ECO:0007669"/>
    <property type="project" value="TreeGrafter"/>
</dbReference>
<feature type="domain" description="C2" evidence="1">
    <location>
        <begin position="15"/>
        <end position="139"/>
    </location>
</feature>
<dbReference type="SUPFAM" id="SSF49562">
    <property type="entry name" value="C2 domain (Calcium/lipid-binding domain, CaLB)"/>
    <property type="match status" value="1"/>
</dbReference>
<dbReference type="InterPro" id="IPR045052">
    <property type="entry name" value="Copine"/>
</dbReference>
<dbReference type="Proteomes" id="UP000594262">
    <property type="component" value="Unplaced"/>
</dbReference>
<organism evidence="2 3">
    <name type="scientific">Clytia hemisphaerica</name>
    <dbReference type="NCBI Taxonomy" id="252671"/>
    <lineage>
        <taxon>Eukaryota</taxon>
        <taxon>Metazoa</taxon>
        <taxon>Cnidaria</taxon>
        <taxon>Hydrozoa</taxon>
        <taxon>Hydroidolina</taxon>
        <taxon>Leptothecata</taxon>
        <taxon>Obeliida</taxon>
        <taxon>Clytiidae</taxon>
        <taxon>Clytia</taxon>
    </lineage>
</organism>